<dbReference type="InterPro" id="IPR036621">
    <property type="entry name" value="Anticodon-bd_dom_sf"/>
</dbReference>
<gene>
    <name evidence="12" type="primary">hisS</name>
</gene>
<evidence type="ECO:0000256" key="3">
    <source>
        <dbReference type="ARBA" id="ARBA00022598"/>
    </source>
</evidence>
<feature type="binding site" evidence="10">
    <location>
        <begin position="79"/>
        <end position="81"/>
    </location>
    <ligand>
        <name>L-histidine</name>
        <dbReference type="ChEBI" id="CHEBI:57595"/>
    </ligand>
</feature>
<evidence type="ECO:0000256" key="6">
    <source>
        <dbReference type="ARBA" id="ARBA00022917"/>
    </source>
</evidence>
<evidence type="ECO:0000256" key="10">
    <source>
        <dbReference type="PIRSR" id="PIRSR001549-1"/>
    </source>
</evidence>
<dbReference type="InterPro" id="IPR033656">
    <property type="entry name" value="HisRS_anticodon"/>
</dbReference>
<dbReference type="AlphaFoldDB" id="A0A3G3MHT0"/>
<dbReference type="SUPFAM" id="SSF55681">
    <property type="entry name" value="Class II aaRS and biotin synthetases"/>
    <property type="match status" value="1"/>
</dbReference>
<name>A0A3G3MHT0_9FLOR</name>
<keyword evidence="5" id="KW-0067">ATP-binding</keyword>
<dbReference type="GO" id="GO:0005524">
    <property type="term" value="F:ATP binding"/>
    <property type="evidence" value="ECO:0007669"/>
    <property type="project" value="UniProtKB-KW"/>
</dbReference>
<evidence type="ECO:0000259" key="11">
    <source>
        <dbReference type="PROSITE" id="PS50862"/>
    </source>
</evidence>
<dbReference type="EC" id="6.1.1.21" evidence="2"/>
<geneLocation type="plastid" evidence="12"/>
<dbReference type="CDD" id="cd00773">
    <property type="entry name" value="HisRS-like_core"/>
    <property type="match status" value="1"/>
</dbReference>
<protein>
    <recommendedName>
        <fullName evidence="2">histidine--tRNA ligase</fullName>
        <ecNumber evidence="2">6.1.1.21</ecNumber>
    </recommendedName>
    <alternativeName>
        <fullName evidence="8">Histidyl-tRNA synthetase</fullName>
    </alternativeName>
</protein>
<keyword evidence="3" id="KW-0436">Ligase</keyword>
<keyword evidence="4" id="KW-0547">Nucleotide-binding</keyword>
<dbReference type="InterPro" id="IPR004154">
    <property type="entry name" value="Anticodon-bd"/>
</dbReference>
<dbReference type="CDD" id="cd00859">
    <property type="entry name" value="HisRS_anticodon"/>
    <property type="match status" value="1"/>
</dbReference>
<dbReference type="Gene3D" id="3.30.930.10">
    <property type="entry name" value="Bira Bifunctional Protein, Domain 2"/>
    <property type="match status" value="1"/>
</dbReference>
<organism evidence="12">
    <name type="scientific">Rhodogorgon sp</name>
    <dbReference type="NCBI Taxonomy" id="2485824"/>
    <lineage>
        <taxon>Eukaryota</taxon>
        <taxon>Rhodophyta</taxon>
        <taxon>Florideophyceae</taxon>
        <taxon>Corallinophycidae</taxon>
        <taxon>Rhodogorgonales</taxon>
        <taxon>Rhodogorgonaceae</taxon>
        <taxon>Rhodogorgon</taxon>
    </lineage>
</organism>
<dbReference type="Pfam" id="PF03129">
    <property type="entry name" value="HGTP_anticodon"/>
    <property type="match status" value="1"/>
</dbReference>
<proteinExistence type="inferred from homology"/>
<dbReference type="Gene3D" id="3.40.50.800">
    <property type="entry name" value="Anticodon-binding domain"/>
    <property type="match status" value="1"/>
</dbReference>
<dbReference type="SUPFAM" id="SSF52954">
    <property type="entry name" value="Class II aaRS ABD-related"/>
    <property type="match status" value="1"/>
</dbReference>
<reference evidence="12" key="1">
    <citation type="journal article" date="2018" name="Genome Biol. Evol.">
        <title>Mitochondrial and Plastid Genomes from Coralline Red Algae Provide Insights into the Incongruent Evolutionary Histories of Organelles.</title>
        <authorList>
            <person name="Lee J."/>
            <person name="Song H.J."/>
            <person name="In Park S."/>
            <person name="Lee Y.M."/>
            <person name="Jeong S.Y."/>
            <person name="Oh Cho T."/>
            <person name="Kim J.H."/>
            <person name="Choi H.G."/>
            <person name="Choi C.G."/>
            <person name="Nelson W.A."/>
            <person name="Fredericq S."/>
            <person name="Bhattacharya D."/>
            <person name="Su Yoon H."/>
        </authorList>
    </citation>
    <scope>NUCLEOTIDE SEQUENCE</scope>
</reference>
<keyword evidence="6" id="KW-0648">Protein biosynthesis</keyword>
<evidence type="ECO:0000256" key="7">
    <source>
        <dbReference type="ARBA" id="ARBA00023146"/>
    </source>
</evidence>
<evidence type="ECO:0000256" key="5">
    <source>
        <dbReference type="ARBA" id="ARBA00022840"/>
    </source>
</evidence>
<evidence type="ECO:0000256" key="2">
    <source>
        <dbReference type="ARBA" id="ARBA00012815"/>
    </source>
</evidence>
<dbReference type="HAMAP" id="MF_00127">
    <property type="entry name" value="His_tRNA_synth"/>
    <property type="match status" value="1"/>
</dbReference>
<feature type="binding site" evidence="10">
    <location>
        <position position="110"/>
    </location>
    <ligand>
        <name>L-histidine</name>
        <dbReference type="ChEBI" id="CHEBI:57595"/>
    </ligand>
</feature>
<feature type="binding site" evidence="10">
    <location>
        <position position="255"/>
    </location>
    <ligand>
        <name>L-histidine</name>
        <dbReference type="ChEBI" id="CHEBI:57595"/>
    </ligand>
</feature>
<feature type="binding site" evidence="10">
    <location>
        <begin position="259"/>
        <end position="260"/>
    </location>
    <ligand>
        <name>L-histidine</name>
        <dbReference type="ChEBI" id="CHEBI:57595"/>
    </ligand>
</feature>
<evidence type="ECO:0000256" key="1">
    <source>
        <dbReference type="ARBA" id="ARBA00008226"/>
    </source>
</evidence>
<dbReference type="InterPro" id="IPR041715">
    <property type="entry name" value="HisRS-like_core"/>
</dbReference>
<dbReference type="GO" id="GO:0005737">
    <property type="term" value="C:cytoplasm"/>
    <property type="evidence" value="ECO:0007669"/>
    <property type="project" value="InterPro"/>
</dbReference>
<comment type="catalytic activity">
    <reaction evidence="9">
        <text>tRNA(His) + L-histidine + ATP = L-histidyl-tRNA(His) + AMP + diphosphate + H(+)</text>
        <dbReference type="Rhea" id="RHEA:17313"/>
        <dbReference type="Rhea" id="RHEA-COMP:9665"/>
        <dbReference type="Rhea" id="RHEA-COMP:9689"/>
        <dbReference type="ChEBI" id="CHEBI:15378"/>
        <dbReference type="ChEBI" id="CHEBI:30616"/>
        <dbReference type="ChEBI" id="CHEBI:33019"/>
        <dbReference type="ChEBI" id="CHEBI:57595"/>
        <dbReference type="ChEBI" id="CHEBI:78442"/>
        <dbReference type="ChEBI" id="CHEBI:78527"/>
        <dbReference type="ChEBI" id="CHEBI:456215"/>
        <dbReference type="EC" id="6.1.1.21"/>
    </reaction>
</comment>
<dbReference type="InterPro" id="IPR004516">
    <property type="entry name" value="HisRS/HisZ"/>
</dbReference>
<keyword evidence="12" id="KW-0934">Plastid</keyword>
<feature type="binding site" evidence="10">
    <location>
        <position position="128"/>
    </location>
    <ligand>
        <name>L-histidine</name>
        <dbReference type="ChEBI" id="CHEBI:57595"/>
    </ligand>
</feature>
<dbReference type="GO" id="GO:0006427">
    <property type="term" value="P:histidyl-tRNA aminoacylation"/>
    <property type="evidence" value="ECO:0007669"/>
    <property type="project" value="InterPro"/>
</dbReference>
<sequence length="422" mass="49142">MQPIRGTKDILPDEIELWQNIYFKVLRIFTQLNYDEIRTPIIELKELFTRSIGNETDIVNKEMYSFIDQSERNITLRPEGTASIARAFISNKLYHNNSINRLWYLGPMFRYERPQSGRQRQFHQLGVECLGSASPMADTEVIKIANQILSELGCTQYTIEINSIGNPEERALYINDFLKYMDKYEKDLDADSKKRLHINPLRIMDSKNIKTQTILKYAPCINQYLDYESQQHFELICEYLNVLEIPHKINHKLVRGLDYYNQTAFEITTKELGSQNTICGGGRYDTLIKQLGGPHTPAVGWAMGIERLLLVLTKNQINQKNTHKATFYIATKGVKAQKKAWSLTKLLEQNGIKYRLDFSQNSFQKQLKKANQFKALGCLIIGDDEIENETITIKWLETKYQETVKYNNIVDYLYKSLDETLE</sequence>
<dbReference type="PROSITE" id="PS50862">
    <property type="entry name" value="AA_TRNA_LIGASE_II"/>
    <property type="match status" value="1"/>
</dbReference>
<dbReference type="PIRSF" id="PIRSF001549">
    <property type="entry name" value="His-tRNA_synth"/>
    <property type="match status" value="1"/>
</dbReference>
<evidence type="ECO:0000256" key="9">
    <source>
        <dbReference type="ARBA" id="ARBA00047639"/>
    </source>
</evidence>
<evidence type="ECO:0000256" key="4">
    <source>
        <dbReference type="ARBA" id="ARBA00022741"/>
    </source>
</evidence>
<accession>A0A3G3MHT0</accession>
<evidence type="ECO:0000313" key="12">
    <source>
        <dbReference type="EMBL" id="AYR06386.1"/>
    </source>
</evidence>
<dbReference type="NCBIfam" id="TIGR00442">
    <property type="entry name" value="hisS"/>
    <property type="match status" value="1"/>
</dbReference>
<comment type="similarity">
    <text evidence="1">Belongs to the class-II aminoacyl-tRNA synthetase family.</text>
</comment>
<feature type="binding site" evidence="10">
    <location>
        <position position="124"/>
    </location>
    <ligand>
        <name>L-histidine</name>
        <dbReference type="ChEBI" id="CHEBI:57595"/>
    </ligand>
</feature>
<dbReference type="EMBL" id="MH281630">
    <property type="protein sequence ID" value="AYR06386.1"/>
    <property type="molecule type" value="Genomic_DNA"/>
</dbReference>
<dbReference type="PANTHER" id="PTHR43707">
    <property type="entry name" value="HISTIDYL-TRNA SYNTHETASE"/>
    <property type="match status" value="1"/>
</dbReference>
<dbReference type="Pfam" id="PF13393">
    <property type="entry name" value="tRNA-synt_His"/>
    <property type="match status" value="2"/>
</dbReference>
<keyword evidence="7 12" id="KW-0030">Aminoacyl-tRNA synthetase</keyword>
<evidence type="ECO:0000256" key="8">
    <source>
        <dbReference type="ARBA" id="ARBA00030619"/>
    </source>
</evidence>
<feature type="domain" description="Aminoacyl-transfer RNA synthetases class-II family profile" evidence="11">
    <location>
        <begin position="1"/>
        <end position="313"/>
    </location>
</feature>
<dbReference type="GO" id="GO:0004821">
    <property type="term" value="F:histidine-tRNA ligase activity"/>
    <property type="evidence" value="ECO:0007669"/>
    <property type="project" value="UniProtKB-EC"/>
</dbReference>
<dbReference type="InterPro" id="IPR015807">
    <property type="entry name" value="His-tRNA-ligase"/>
</dbReference>
<dbReference type="PANTHER" id="PTHR43707:SF1">
    <property type="entry name" value="HISTIDINE--TRNA LIGASE, MITOCHONDRIAL-RELATED"/>
    <property type="match status" value="1"/>
</dbReference>
<dbReference type="InterPro" id="IPR045864">
    <property type="entry name" value="aa-tRNA-synth_II/BPL/LPL"/>
</dbReference>
<dbReference type="InterPro" id="IPR006195">
    <property type="entry name" value="aa-tRNA-synth_II"/>
</dbReference>